<dbReference type="EMBL" id="JAALLS010000011">
    <property type="protein sequence ID" value="NGP88711.1"/>
    <property type="molecule type" value="Genomic_DNA"/>
</dbReference>
<accession>A0A6M1T9K1</accession>
<gene>
    <name evidence="1" type="ORF">G3569_10115</name>
</gene>
<dbReference type="Gene3D" id="3.40.30.10">
    <property type="entry name" value="Glutaredoxin"/>
    <property type="match status" value="1"/>
</dbReference>
<name>A0A6M1T9K1_9BACT</name>
<dbReference type="Proteomes" id="UP000479132">
    <property type="component" value="Unassembled WGS sequence"/>
</dbReference>
<dbReference type="SUPFAM" id="SSF52833">
    <property type="entry name" value="Thioredoxin-like"/>
    <property type="match status" value="1"/>
</dbReference>
<proteinExistence type="predicted"/>
<evidence type="ECO:0000313" key="2">
    <source>
        <dbReference type="Proteomes" id="UP000479132"/>
    </source>
</evidence>
<dbReference type="AlphaFoldDB" id="A0A6M1T9K1"/>
<dbReference type="Pfam" id="PF13743">
    <property type="entry name" value="Thioredoxin_5"/>
    <property type="match status" value="1"/>
</dbReference>
<evidence type="ECO:0008006" key="3">
    <source>
        <dbReference type="Google" id="ProtNLM"/>
    </source>
</evidence>
<dbReference type="RefSeq" id="WP_205720126.1">
    <property type="nucleotide sequence ID" value="NZ_JAALLS010000011.1"/>
</dbReference>
<evidence type="ECO:0000313" key="1">
    <source>
        <dbReference type="EMBL" id="NGP88711.1"/>
    </source>
</evidence>
<reference evidence="1 2" key="1">
    <citation type="submission" date="2020-02" db="EMBL/GenBank/DDBJ databases">
        <title>Aliifodinibius halophilus 2W32, complete genome.</title>
        <authorList>
            <person name="Li Y."/>
            <person name="Wu S."/>
        </authorList>
    </citation>
    <scope>NUCLEOTIDE SEQUENCE [LARGE SCALE GENOMIC DNA]</scope>
    <source>
        <strain evidence="1 2">2W32</strain>
    </source>
</reference>
<comment type="caution">
    <text evidence="1">The sequence shown here is derived from an EMBL/GenBank/DDBJ whole genome shotgun (WGS) entry which is preliminary data.</text>
</comment>
<dbReference type="InterPro" id="IPR036249">
    <property type="entry name" value="Thioredoxin-like_sf"/>
</dbReference>
<keyword evidence="2" id="KW-1185">Reference proteome</keyword>
<feature type="non-terminal residue" evidence="1">
    <location>
        <position position="1"/>
    </location>
</feature>
<protein>
    <recommendedName>
        <fullName evidence="3">DsbA family protein</fullName>
    </recommendedName>
</protein>
<sequence>THCPFFCSNSIEDEILANIFLRKIQEATAAEARQTNKEEVLIELANEVGLDLPSFIARMDNGSAQWALEGNLNKTKVHGIRALPSFLLKWGTSFKIITFEVFTYTILPLDKVPGKGVYTTCTITEEEHNDGHNRRRPAIDI</sequence>
<organism evidence="1 2">
    <name type="scientific">Fodinibius halophilus</name>
    <dbReference type="NCBI Taxonomy" id="1736908"/>
    <lineage>
        <taxon>Bacteria</taxon>
        <taxon>Pseudomonadati</taxon>
        <taxon>Balneolota</taxon>
        <taxon>Balneolia</taxon>
        <taxon>Balneolales</taxon>
        <taxon>Balneolaceae</taxon>
        <taxon>Fodinibius</taxon>
    </lineage>
</organism>